<dbReference type="InterPro" id="IPR011009">
    <property type="entry name" value="Kinase-like_dom_sf"/>
</dbReference>
<keyword evidence="3" id="KW-1185">Reference proteome</keyword>
<dbReference type="SUPFAM" id="SSF56112">
    <property type="entry name" value="Protein kinase-like (PK-like)"/>
    <property type="match status" value="1"/>
</dbReference>
<comment type="caution">
    <text evidence="2">The sequence shown here is derived from an EMBL/GenBank/DDBJ whole genome shotgun (WGS) entry which is preliminary data.</text>
</comment>
<gene>
    <name evidence="2" type="ORF">QCA50_008776</name>
</gene>
<dbReference type="PANTHER" id="PTHR38248">
    <property type="entry name" value="FUNK1 6"/>
    <property type="match status" value="1"/>
</dbReference>
<dbReference type="Pfam" id="PF17667">
    <property type="entry name" value="Pkinase_fungal"/>
    <property type="match status" value="2"/>
</dbReference>
<feature type="domain" description="Fungal-type protein kinase" evidence="1">
    <location>
        <begin position="197"/>
        <end position="302"/>
    </location>
</feature>
<dbReference type="EMBL" id="JASBNA010000011">
    <property type="protein sequence ID" value="KAK7688403.1"/>
    <property type="molecule type" value="Genomic_DNA"/>
</dbReference>
<organism evidence="2 3">
    <name type="scientific">Cerrena zonata</name>
    <dbReference type="NCBI Taxonomy" id="2478898"/>
    <lineage>
        <taxon>Eukaryota</taxon>
        <taxon>Fungi</taxon>
        <taxon>Dikarya</taxon>
        <taxon>Basidiomycota</taxon>
        <taxon>Agaricomycotina</taxon>
        <taxon>Agaricomycetes</taxon>
        <taxon>Polyporales</taxon>
        <taxon>Cerrenaceae</taxon>
        <taxon>Cerrena</taxon>
    </lineage>
</organism>
<evidence type="ECO:0000313" key="2">
    <source>
        <dbReference type="EMBL" id="KAK7688403.1"/>
    </source>
</evidence>
<name>A0AAW0G3Y1_9APHY</name>
<reference evidence="2 3" key="1">
    <citation type="submission" date="2022-09" db="EMBL/GenBank/DDBJ databases">
        <authorList>
            <person name="Palmer J.M."/>
        </authorList>
    </citation>
    <scope>NUCLEOTIDE SEQUENCE [LARGE SCALE GENOMIC DNA]</scope>
    <source>
        <strain evidence="2 3">DSM 7382</strain>
    </source>
</reference>
<evidence type="ECO:0000313" key="3">
    <source>
        <dbReference type="Proteomes" id="UP001385951"/>
    </source>
</evidence>
<protein>
    <recommendedName>
        <fullName evidence="1">Fungal-type protein kinase domain-containing protein</fullName>
    </recommendedName>
</protein>
<feature type="domain" description="Fungal-type protein kinase" evidence="1">
    <location>
        <begin position="361"/>
        <end position="566"/>
    </location>
</feature>
<dbReference type="AlphaFoldDB" id="A0AAW0G3Y1"/>
<evidence type="ECO:0000259" key="1">
    <source>
        <dbReference type="Pfam" id="PF17667"/>
    </source>
</evidence>
<accession>A0AAW0G3Y1</accession>
<sequence length="788" mass="90596">MFVCWWRLGGRRLDNKGKVYQLPPTPCPSLSSSILVSSPLLTMSTKTYNLSTLRDVARQTHGYTIGPMPVQDFLDKFLPKVHSHNTRTRKHVYDRIPNKKLYKSFSKTMGDQNLCPGFELAPLPTEANNCTSSEHNLRPGIAVYSRGAQRNLVCDWPLMDFFIEWRPNEHFDCYYEDYDNEQILDDSCDQAFEMRGRMFTYAAQLMDCQHRLFVFAIDMFGSFARLYRFDPSCIVVSDLIEYRKDPRLLDQFFARYSALSRVQRGYDPTVVPATSAEKVLFQSRVKEYLERAKKENLRIHPDVHALNDNIVKMKVSGQEGLSDWYLACKCSTIPTNALPCGRFTRGFIVTPATPAPHARRGTTLRSEQPDHRKGNMFWLKDSWRQSSYEPETSIYYDLKDKGVPNLPDIRCAGDVLVGSTVQETMNDALLSDPSSRSWRRLTNTIHHMIHHRIVSNLLIPLDYVENAKELLLVGRDALNAIAGAFHKGNMYHRDISRGNVMMTERRGDSEGPWGVLNDWDCAKRTDADVSGRTGTWQFMSVNLLGDVTKRHTIFDDLESLLWTLLFFAIHRFKYTGNFSMHLFDEARQVPDQDGDCIAIGGSRKLCWLQIPNLKFECKPLQNFFASYRGFHWDHTLKASRADRNEMNKKVLEDFEAKICSDIYALASHFDNVLNDPDIDWTGQEVHDIRPKRRLLRCCGITSIDLMKIWVIRKRTHAQSLKRRKGGLVKNGNEVTQSQKMMLKIEVVRSNALLSRQRSGVPSFVHLVVAKSRLPLAIVYYAQGLGNEL</sequence>
<dbReference type="InterPro" id="IPR040976">
    <property type="entry name" value="Pkinase_fungal"/>
</dbReference>
<dbReference type="Gene3D" id="1.10.510.10">
    <property type="entry name" value="Transferase(Phosphotransferase) domain 1"/>
    <property type="match status" value="1"/>
</dbReference>
<dbReference type="PANTHER" id="PTHR38248:SF2">
    <property type="entry name" value="FUNK1 11"/>
    <property type="match status" value="1"/>
</dbReference>
<dbReference type="Proteomes" id="UP001385951">
    <property type="component" value="Unassembled WGS sequence"/>
</dbReference>
<proteinExistence type="predicted"/>